<proteinExistence type="predicted"/>
<keyword evidence="1" id="KW-0812">Transmembrane</keyword>
<dbReference type="STRING" id="57577.A0A2K3K732"/>
<dbReference type="Proteomes" id="UP000236291">
    <property type="component" value="Unassembled WGS sequence"/>
</dbReference>
<dbReference type="GO" id="GO:0005524">
    <property type="term" value="F:ATP binding"/>
    <property type="evidence" value="ECO:0007669"/>
    <property type="project" value="InterPro"/>
</dbReference>
<keyword evidence="1" id="KW-0472">Membrane</keyword>
<reference evidence="2 3" key="2">
    <citation type="journal article" date="2017" name="Front. Plant Sci.">
        <title>Gene Classification and Mining of Molecular Markers Useful in Red Clover (Trifolium pratense) Breeding.</title>
        <authorList>
            <person name="Istvanek J."/>
            <person name="Dluhosova J."/>
            <person name="Dluhos P."/>
            <person name="Patkova L."/>
            <person name="Nedelnik J."/>
            <person name="Repkova J."/>
        </authorList>
    </citation>
    <scope>NUCLEOTIDE SEQUENCE [LARGE SCALE GENOMIC DNA]</scope>
    <source>
        <strain evidence="3">cv. Tatra</strain>
        <tissue evidence="2">Young leaves</tissue>
    </source>
</reference>
<dbReference type="AlphaFoldDB" id="A0A2K3K732"/>
<dbReference type="PROSITE" id="PS50861">
    <property type="entry name" value="AA_TRNA_LIGASE_II_GLYAB"/>
    <property type="match status" value="1"/>
</dbReference>
<dbReference type="GO" id="GO:0006426">
    <property type="term" value="P:glycyl-tRNA aminoacylation"/>
    <property type="evidence" value="ECO:0007669"/>
    <property type="project" value="InterPro"/>
</dbReference>
<evidence type="ECO:0000313" key="2">
    <source>
        <dbReference type="EMBL" id="PNX62097.1"/>
    </source>
</evidence>
<dbReference type="GO" id="GO:0005737">
    <property type="term" value="C:cytoplasm"/>
    <property type="evidence" value="ECO:0007669"/>
    <property type="project" value="InterPro"/>
</dbReference>
<evidence type="ECO:0000313" key="3">
    <source>
        <dbReference type="Proteomes" id="UP000236291"/>
    </source>
</evidence>
<protein>
    <submittedName>
        <fullName evidence="2">Glycine-tRNA ligase 2 chloroplastic/mitochondrial-like</fullName>
    </submittedName>
</protein>
<accession>A0A2K3K732</accession>
<feature type="non-terminal residue" evidence="2">
    <location>
        <position position="1"/>
    </location>
</feature>
<reference evidence="2 3" key="1">
    <citation type="journal article" date="2014" name="Am. J. Bot.">
        <title>Genome assembly and annotation for red clover (Trifolium pratense; Fabaceae).</title>
        <authorList>
            <person name="Istvanek J."/>
            <person name="Jaros M."/>
            <person name="Krenek A."/>
            <person name="Repkova J."/>
        </authorList>
    </citation>
    <scope>NUCLEOTIDE SEQUENCE [LARGE SCALE GENOMIC DNA]</scope>
    <source>
        <strain evidence="3">cv. Tatra</strain>
        <tissue evidence="2">Young leaves</tissue>
    </source>
</reference>
<dbReference type="EMBL" id="ASHM01145642">
    <property type="protein sequence ID" value="PNX62097.1"/>
    <property type="molecule type" value="Genomic_DNA"/>
</dbReference>
<keyword evidence="1" id="KW-1133">Transmembrane helix</keyword>
<name>A0A2K3K732_TRIPR</name>
<comment type="caution">
    <text evidence="2">The sequence shown here is derived from an EMBL/GenBank/DDBJ whole genome shotgun (WGS) entry which is preliminary data.</text>
</comment>
<evidence type="ECO:0000256" key="1">
    <source>
        <dbReference type="SAM" id="Phobius"/>
    </source>
</evidence>
<dbReference type="GO" id="GO:0004820">
    <property type="term" value="F:glycine-tRNA ligase activity"/>
    <property type="evidence" value="ECO:0007669"/>
    <property type="project" value="InterPro"/>
</dbReference>
<organism evidence="2 3">
    <name type="scientific">Trifolium pratense</name>
    <name type="common">Red clover</name>
    <dbReference type="NCBI Taxonomy" id="57577"/>
    <lineage>
        <taxon>Eukaryota</taxon>
        <taxon>Viridiplantae</taxon>
        <taxon>Streptophyta</taxon>
        <taxon>Embryophyta</taxon>
        <taxon>Tracheophyta</taxon>
        <taxon>Spermatophyta</taxon>
        <taxon>Magnoliopsida</taxon>
        <taxon>eudicotyledons</taxon>
        <taxon>Gunneridae</taxon>
        <taxon>Pentapetalae</taxon>
        <taxon>rosids</taxon>
        <taxon>fabids</taxon>
        <taxon>Fabales</taxon>
        <taxon>Fabaceae</taxon>
        <taxon>Papilionoideae</taxon>
        <taxon>50 kb inversion clade</taxon>
        <taxon>NPAAA clade</taxon>
        <taxon>Hologalegina</taxon>
        <taxon>IRL clade</taxon>
        <taxon>Trifolieae</taxon>
        <taxon>Trifolium</taxon>
    </lineage>
</organism>
<feature type="transmembrane region" description="Helical" evidence="1">
    <location>
        <begin position="20"/>
        <end position="42"/>
    </location>
</feature>
<dbReference type="InterPro" id="IPR006194">
    <property type="entry name" value="Gly-tRNA-synth_heterodimer"/>
</dbReference>
<sequence>GVMGRHYALRVGYSEQVVQFAMSDVAISVFMPIPVVITGALFEITLPRFSGDIVPKSDAGIVLAIADR</sequence>
<keyword evidence="2" id="KW-0436">Ligase</keyword>
<gene>
    <name evidence="2" type="ORF">L195_g060988</name>
</gene>